<dbReference type="EMBL" id="BLAL01000319">
    <property type="protein sequence ID" value="GET03117.1"/>
    <property type="molecule type" value="Genomic_DNA"/>
</dbReference>
<proteinExistence type="predicted"/>
<dbReference type="OrthoDB" id="2320095at2759"/>
<keyword evidence="1" id="KW-1133">Transmembrane helix</keyword>
<sequence length="176" mass="19918">MRLPIIHVRILIFAFTLVCLTLDSLYVNISGVNTNIASDNTSTIGINIGYQGPAAYFLINDLISFLLCGYYIIRMEYKWNNAPNLSDYIGCGLEIVLWIIYVSLKFKSEPDTITIVYGFLTIISYIVICALYYNLILRIQKFGEDKLTPLSQPKNNSNVATDNAMNNTSIEIQEHN</sequence>
<evidence type="ECO:0000313" key="3">
    <source>
        <dbReference type="Proteomes" id="UP000615446"/>
    </source>
</evidence>
<dbReference type="Proteomes" id="UP000615446">
    <property type="component" value="Unassembled WGS sequence"/>
</dbReference>
<comment type="caution">
    <text evidence="2">The sequence shown here is derived from an EMBL/GenBank/DDBJ whole genome shotgun (WGS) entry which is preliminary data.</text>
</comment>
<name>A0A8H3R4I4_9GLOM</name>
<accession>A0A8H3R4I4</accession>
<dbReference type="AlphaFoldDB" id="A0A8H3R4I4"/>
<feature type="transmembrane region" description="Helical" evidence="1">
    <location>
        <begin position="116"/>
        <end position="136"/>
    </location>
</feature>
<keyword evidence="1" id="KW-0812">Transmembrane</keyword>
<reference evidence="2" key="1">
    <citation type="submission" date="2019-10" db="EMBL/GenBank/DDBJ databases">
        <title>Conservation and host-specific expression of non-tandemly repeated heterogenous ribosome RNA gene in arbuscular mycorrhizal fungi.</title>
        <authorList>
            <person name="Maeda T."/>
            <person name="Kobayashi Y."/>
            <person name="Nakagawa T."/>
            <person name="Ezawa T."/>
            <person name="Yamaguchi K."/>
            <person name="Bino T."/>
            <person name="Nishimoto Y."/>
            <person name="Shigenobu S."/>
            <person name="Kawaguchi M."/>
        </authorList>
    </citation>
    <scope>NUCLEOTIDE SEQUENCE</scope>
    <source>
        <strain evidence="2">HR1</strain>
    </source>
</reference>
<feature type="transmembrane region" description="Helical" evidence="1">
    <location>
        <begin position="85"/>
        <end position="104"/>
    </location>
</feature>
<protein>
    <submittedName>
        <fullName evidence="2">Uncharacterized protein</fullName>
    </submittedName>
</protein>
<organism evidence="2 3">
    <name type="scientific">Rhizophagus clarus</name>
    <dbReference type="NCBI Taxonomy" id="94130"/>
    <lineage>
        <taxon>Eukaryota</taxon>
        <taxon>Fungi</taxon>
        <taxon>Fungi incertae sedis</taxon>
        <taxon>Mucoromycota</taxon>
        <taxon>Glomeromycotina</taxon>
        <taxon>Glomeromycetes</taxon>
        <taxon>Glomerales</taxon>
        <taxon>Glomeraceae</taxon>
        <taxon>Rhizophagus</taxon>
    </lineage>
</organism>
<feature type="transmembrane region" description="Helical" evidence="1">
    <location>
        <begin position="54"/>
        <end position="73"/>
    </location>
</feature>
<evidence type="ECO:0000256" key="1">
    <source>
        <dbReference type="SAM" id="Phobius"/>
    </source>
</evidence>
<evidence type="ECO:0000313" key="2">
    <source>
        <dbReference type="EMBL" id="GET03117.1"/>
    </source>
</evidence>
<keyword evidence="1" id="KW-0472">Membrane</keyword>
<gene>
    <name evidence="2" type="ORF">RCL2_002946200</name>
</gene>